<dbReference type="EMBL" id="LK933544">
    <property type="protein sequence ID" value="CDT83019.1"/>
    <property type="molecule type" value="Genomic_DNA"/>
</dbReference>
<reference evidence="2" key="1">
    <citation type="submission" date="2014-07" db="EMBL/GenBank/DDBJ databases">
        <authorList>
            <person name="Monot Marc"/>
        </authorList>
    </citation>
    <scope>NUCLEOTIDE SEQUENCE</scope>
    <source>
        <strain evidence="2">7032989</strain>
    </source>
</reference>
<accession>A0A031W9R0</accession>
<dbReference type="InterPro" id="IPR036388">
    <property type="entry name" value="WH-like_DNA-bd_sf"/>
</dbReference>
<evidence type="ECO:0000313" key="2">
    <source>
        <dbReference type="EMBL" id="CDT83019.1"/>
    </source>
</evidence>
<gene>
    <name evidence="2" type="ORF">BN1095_990006</name>
    <name evidence="1" type="ORF">BN1096_820002</name>
</gene>
<name>A0A031W9R0_CLODI</name>
<organism evidence="2">
    <name type="scientific">Clostridioides difficile</name>
    <name type="common">Peptoclostridium difficile</name>
    <dbReference type="NCBI Taxonomy" id="1496"/>
    <lineage>
        <taxon>Bacteria</taxon>
        <taxon>Bacillati</taxon>
        <taxon>Bacillota</taxon>
        <taxon>Clostridia</taxon>
        <taxon>Peptostreptococcales</taxon>
        <taxon>Peptostreptococcaceae</taxon>
        <taxon>Clostridioides</taxon>
    </lineage>
</organism>
<proteinExistence type="predicted"/>
<dbReference type="Gene3D" id="1.10.10.10">
    <property type="entry name" value="Winged helix-like DNA-binding domain superfamily/Winged helix DNA-binding domain"/>
    <property type="match status" value="1"/>
</dbReference>
<dbReference type="AlphaFoldDB" id="A0A031W9R0"/>
<dbReference type="EMBL" id="LK932538">
    <property type="protein sequence ID" value="CDS90366.1"/>
    <property type="molecule type" value="Genomic_DNA"/>
</dbReference>
<protein>
    <submittedName>
        <fullName evidence="2">Uncharacterized protein</fullName>
    </submittedName>
</protein>
<dbReference type="RefSeq" id="WP_021394796.1">
    <property type="nucleotide sequence ID" value="NZ_BITU01000010.1"/>
</dbReference>
<sequence>MSKTKKEFFNATKKQLSNYKQLSANIIKLKNEIQMLKDNSVGDLMKGISYDSVKTGKTNKTSNMIEDAIVNVSDLITEKEIELYEAEIIKSTIDLAIRNLKPIHRQIIELKYIDGLMWQEMVDIVHLEERQLSVRASQAISSISIALFGKKALIEQEPLFELLDYKLN</sequence>
<evidence type="ECO:0000313" key="1">
    <source>
        <dbReference type="EMBL" id="CDS90366.1"/>
    </source>
</evidence>